<evidence type="ECO:0000313" key="2">
    <source>
        <dbReference type="EMBL" id="MCI51951.1"/>
    </source>
</evidence>
<accession>A0A392SSW0</accession>
<name>A0A392SSW0_9FABA</name>
<dbReference type="AlphaFoldDB" id="A0A392SSW0"/>
<dbReference type="SUPFAM" id="SSF56574">
    <property type="entry name" value="Serpins"/>
    <property type="match status" value="1"/>
</dbReference>
<comment type="caution">
    <text evidence="2">The sequence shown here is derived from an EMBL/GenBank/DDBJ whole genome shotgun (WGS) entry which is preliminary data.</text>
</comment>
<sequence length="36" mass="3872">MVDSRKGRDLSVSNIFHKCFIEVNEEGTEAAASCGA</sequence>
<organism evidence="2 3">
    <name type="scientific">Trifolium medium</name>
    <dbReference type="NCBI Taxonomy" id="97028"/>
    <lineage>
        <taxon>Eukaryota</taxon>
        <taxon>Viridiplantae</taxon>
        <taxon>Streptophyta</taxon>
        <taxon>Embryophyta</taxon>
        <taxon>Tracheophyta</taxon>
        <taxon>Spermatophyta</taxon>
        <taxon>Magnoliopsida</taxon>
        <taxon>eudicotyledons</taxon>
        <taxon>Gunneridae</taxon>
        <taxon>Pentapetalae</taxon>
        <taxon>rosids</taxon>
        <taxon>fabids</taxon>
        <taxon>Fabales</taxon>
        <taxon>Fabaceae</taxon>
        <taxon>Papilionoideae</taxon>
        <taxon>50 kb inversion clade</taxon>
        <taxon>NPAAA clade</taxon>
        <taxon>Hologalegina</taxon>
        <taxon>IRL clade</taxon>
        <taxon>Trifolieae</taxon>
        <taxon>Trifolium</taxon>
    </lineage>
</organism>
<reference evidence="2 3" key="1">
    <citation type="journal article" date="2018" name="Front. Plant Sci.">
        <title>Red Clover (Trifolium pratense) and Zigzag Clover (T. medium) - A Picture of Genomic Similarities and Differences.</title>
        <authorList>
            <person name="Dluhosova J."/>
            <person name="Istvanek J."/>
            <person name="Nedelnik J."/>
            <person name="Repkova J."/>
        </authorList>
    </citation>
    <scope>NUCLEOTIDE SEQUENCE [LARGE SCALE GENOMIC DNA]</scope>
    <source>
        <strain evidence="3">cv. 10/8</strain>
        <tissue evidence="2">Leaf</tissue>
    </source>
</reference>
<dbReference type="InterPro" id="IPR023796">
    <property type="entry name" value="Serpin_dom"/>
</dbReference>
<feature type="non-terminal residue" evidence="2">
    <location>
        <position position="36"/>
    </location>
</feature>
<evidence type="ECO:0000259" key="1">
    <source>
        <dbReference type="Pfam" id="PF00079"/>
    </source>
</evidence>
<dbReference type="InterPro" id="IPR036186">
    <property type="entry name" value="Serpin_sf"/>
</dbReference>
<dbReference type="EMBL" id="LXQA010439797">
    <property type="protein sequence ID" value="MCI51951.1"/>
    <property type="molecule type" value="Genomic_DNA"/>
</dbReference>
<evidence type="ECO:0000313" key="3">
    <source>
        <dbReference type="Proteomes" id="UP000265520"/>
    </source>
</evidence>
<dbReference type="Proteomes" id="UP000265520">
    <property type="component" value="Unassembled WGS sequence"/>
</dbReference>
<dbReference type="Pfam" id="PF00079">
    <property type="entry name" value="Serpin"/>
    <property type="match status" value="1"/>
</dbReference>
<keyword evidence="3" id="KW-1185">Reference proteome</keyword>
<proteinExistence type="predicted"/>
<dbReference type="Gene3D" id="6.20.40.10">
    <property type="match status" value="1"/>
</dbReference>
<feature type="domain" description="Serpin" evidence="1">
    <location>
        <begin position="7"/>
        <end position="33"/>
    </location>
</feature>
<protein>
    <submittedName>
        <fullName evidence="2">Serpin-ZX-like protein</fullName>
    </submittedName>
</protein>